<gene>
    <name evidence="4" type="primary">ybgC</name>
    <name evidence="4" type="ORF">PEP31012_02260</name>
</gene>
<keyword evidence="2 4" id="KW-0378">Hydrolase</keyword>
<dbReference type="AlphaFoldDB" id="A0A5E4UV49"/>
<dbReference type="NCBIfam" id="TIGR00051">
    <property type="entry name" value="YbgC/FadM family acyl-CoA thioesterase"/>
    <property type="match status" value="1"/>
</dbReference>
<dbReference type="EC" id="3.1.2.-" evidence="4"/>
<dbReference type="NCBIfam" id="TIGR02799">
    <property type="entry name" value="thio_ybgC"/>
    <property type="match status" value="1"/>
</dbReference>
<dbReference type="Proteomes" id="UP000400981">
    <property type="component" value="Unassembled WGS sequence"/>
</dbReference>
<proteinExistence type="inferred from homology"/>
<comment type="similarity">
    <text evidence="1">Belongs to the 4-hydroxybenzoyl-CoA thioesterase family.</text>
</comment>
<reference evidence="4 5" key="1">
    <citation type="submission" date="2019-08" db="EMBL/GenBank/DDBJ databases">
        <authorList>
            <person name="Peeters C."/>
        </authorList>
    </citation>
    <scope>NUCLEOTIDE SEQUENCE [LARGE SCALE GENOMIC DNA]</scope>
    <source>
        <strain evidence="4 5">LMG 31012</strain>
    </source>
</reference>
<dbReference type="RefSeq" id="WP_150589671.1">
    <property type="nucleotide sequence ID" value="NZ_CABPSH010000004.1"/>
</dbReference>
<evidence type="ECO:0000256" key="2">
    <source>
        <dbReference type="ARBA" id="ARBA00022801"/>
    </source>
</evidence>
<feature type="domain" description="Thioesterase" evidence="3">
    <location>
        <begin position="23"/>
        <end position="103"/>
    </location>
</feature>
<dbReference type="PANTHER" id="PTHR31793">
    <property type="entry name" value="4-HYDROXYBENZOYL-COA THIOESTERASE FAMILY MEMBER"/>
    <property type="match status" value="1"/>
</dbReference>
<dbReference type="SUPFAM" id="SSF54637">
    <property type="entry name" value="Thioesterase/thiol ester dehydrase-isomerase"/>
    <property type="match status" value="1"/>
</dbReference>
<dbReference type="Pfam" id="PF03061">
    <property type="entry name" value="4HBT"/>
    <property type="match status" value="1"/>
</dbReference>
<dbReference type="PIRSF" id="PIRSF003230">
    <property type="entry name" value="YbgC"/>
    <property type="match status" value="1"/>
</dbReference>
<dbReference type="InterPro" id="IPR050563">
    <property type="entry name" value="4-hydroxybenzoyl-CoA_TE"/>
</dbReference>
<dbReference type="InterPro" id="IPR006684">
    <property type="entry name" value="YbgC/YbaW"/>
</dbReference>
<dbReference type="GO" id="GO:0047617">
    <property type="term" value="F:fatty acyl-CoA hydrolase activity"/>
    <property type="evidence" value="ECO:0007669"/>
    <property type="project" value="TreeGrafter"/>
</dbReference>
<evidence type="ECO:0000313" key="5">
    <source>
        <dbReference type="Proteomes" id="UP000400981"/>
    </source>
</evidence>
<dbReference type="OrthoDB" id="9808429at2"/>
<dbReference type="CDD" id="cd00586">
    <property type="entry name" value="4HBT"/>
    <property type="match status" value="1"/>
</dbReference>
<name>A0A5E4UV49_9BURK</name>
<evidence type="ECO:0000256" key="1">
    <source>
        <dbReference type="ARBA" id="ARBA00005953"/>
    </source>
</evidence>
<dbReference type="PANTHER" id="PTHR31793:SF37">
    <property type="entry name" value="ACYL-COA THIOESTER HYDROLASE YBGC"/>
    <property type="match status" value="1"/>
</dbReference>
<dbReference type="InterPro" id="IPR006683">
    <property type="entry name" value="Thioestr_dom"/>
</dbReference>
<sequence>MRGMADFDTCWSIRVYYEDTDAGGVVFYANYLKFFERARTEWLRSLGIEQLALAGDTGMIFIVRATALDYLAPARLDDRLTIKSRIERLGGASVDFHQEAWRDAPDGSSELLVRGSIKIGCVAADTLRPGKIPKHVRLAMQSAAKVVNAAAGEPARPAAA</sequence>
<organism evidence="4 5">
    <name type="scientific">Pandoraea eparura</name>
    <dbReference type="NCBI Taxonomy" id="2508291"/>
    <lineage>
        <taxon>Bacteria</taxon>
        <taxon>Pseudomonadati</taxon>
        <taxon>Pseudomonadota</taxon>
        <taxon>Betaproteobacteria</taxon>
        <taxon>Burkholderiales</taxon>
        <taxon>Burkholderiaceae</taxon>
        <taxon>Pandoraea</taxon>
    </lineage>
</organism>
<dbReference type="InterPro" id="IPR029069">
    <property type="entry name" value="HotDog_dom_sf"/>
</dbReference>
<evidence type="ECO:0000259" key="3">
    <source>
        <dbReference type="Pfam" id="PF03061"/>
    </source>
</evidence>
<dbReference type="FunFam" id="3.10.129.10:FF:000004">
    <property type="entry name" value="Tol-pal system-associated acyl-CoA thioesterase"/>
    <property type="match status" value="1"/>
</dbReference>
<dbReference type="InterPro" id="IPR014166">
    <property type="entry name" value="Tol-Pal_acyl-CoA_thioesterase"/>
</dbReference>
<dbReference type="EMBL" id="CABPSH010000004">
    <property type="protein sequence ID" value="VVE03818.1"/>
    <property type="molecule type" value="Genomic_DNA"/>
</dbReference>
<protein>
    <submittedName>
        <fullName evidence="4">Acyl-CoA thioesterase YbgC</fullName>
        <ecNumber evidence="4">3.1.2.-</ecNumber>
    </submittedName>
</protein>
<accession>A0A5E4UV49</accession>
<evidence type="ECO:0000313" key="4">
    <source>
        <dbReference type="EMBL" id="VVE03818.1"/>
    </source>
</evidence>
<keyword evidence="5" id="KW-1185">Reference proteome</keyword>
<dbReference type="Gene3D" id="3.10.129.10">
    <property type="entry name" value="Hotdog Thioesterase"/>
    <property type="match status" value="1"/>
</dbReference>